<reference evidence="6" key="1">
    <citation type="journal article" date="2019" name="Int. J. Syst. Evol. Microbiol.">
        <title>The Global Catalogue of Microorganisms (GCM) 10K type strain sequencing project: providing services to taxonomists for standard genome sequencing and annotation.</title>
        <authorList>
            <consortium name="The Broad Institute Genomics Platform"/>
            <consortium name="The Broad Institute Genome Sequencing Center for Infectious Disease"/>
            <person name="Wu L."/>
            <person name="Ma J."/>
        </authorList>
    </citation>
    <scope>NUCLEOTIDE SEQUENCE [LARGE SCALE GENOMIC DNA]</scope>
    <source>
        <strain evidence="6">JCM 18720</strain>
    </source>
</reference>
<evidence type="ECO:0000313" key="6">
    <source>
        <dbReference type="Proteomes" id="UP001501600"/>
    </source>
</evidence>
<accession>A0ABP9S0S0</accession>
<evidence type="ECO:0000256" key="2">
    <source>
        <dbReference type="ARBA" id="ARBA00022741"/>
    </source>
</evidence>
<dbReference type="PROSITE" id="PS50893">
    <property type="entry name" value="ABC_TRANSPORTER_2"/>
    <property type="match status" value="1"/>
</dbReference>
<dbReference type="CDD" id="cd03255">
    <property type="entry name" value="ABC_MJ0796_LolCDE_FtsE"/>
    <property type="match status" value="1"/>
</dbReference>
<proteinExistence type="predicted"/>
<dbReference type="PROSITE" id="PS00211">
    <property type="entry name" value="ABC_TRANSPORTER_1"/>
    <property type="match status" value="1"/>
</dbReference>
<feature type="domain" description="ABC transporter" evidence="4">
    <location>
        <begin position="4"/>
        <end position="226"/>
    </location>
</feature>
<dbReference type="EMBL" id="BAABLF010000006">
    <property type="protein sequence ID" value="GAA5189228.1"/>
    <property type="molecule type" value="Genomic_DNA"/>
</dbReference>
<sequence length="229" mass="24721">MSLLTLRQLSYRWPGSERTLSVPALTLAAGERAMLRGSSGSGKSTLLNLISGVLKPDSGSLTLAGEALTTLSAGKRDRLRAETMGIVFQQFNLLPYLSVRQNILLPLKFAPGRRAKVVEPEIEVRRLLDAMELDAGILDRPVTALSVGQQQRVAVARALIGAPALILADEPTSALDPSARDHFMDLLAKQCHQTGSALLLVSHDPALARVVERQYQLQLHDSGSEVLPC</sequence>
<dbReference type="PANTHER" id="PTHR24220:SF611">
    <property type="entry name" value="ATP-BINDING COMPONENT OF ABC TRANSPORTER-RELATED"/>
    <property type="match status" value="1"/>
</dbReference>
<dbReference type="InterPro" id="IPR017911">
    <property type="entry name" value="MacB-like_ATP-bd"/>
</dbReference>
<dbReference type="SUPFAM" id="SSF52540">
    <property type="entry name" value="P-loop containing nucleoside triphosphate hydrolases"/>
    <property type="match status" value="1"/>
</dbReference>
<evidence type="ECO:0000256" key="1">
    <source>
        <dbReference type="ARBA" id="ARBA00022448"/>
    </source>
</evidence>
<evidence type="ECO:0000256" key="3">
    <source>
        <dbReference type="ARBA" id="ARBA00022840"/>
    </source>
</evidence>
<dbReference type="InterPro" id="IPR003439">
    <property type="entry name" value="ABC_transporter-like_ATP-bd"/>
</dbReference>
<evidence type="ECO:0000313" key="5">
    <source>
        <dbReference type="EMBL" id="GAA5189228.1"/>
    </source>
</evidence>
<dbReference type="InterPro" id="IPR017871">
    <property type="entry name" value="ABC_transporter-like_CS"/>
</dbReference>
<keyword evidence="2" id="KW-0547">Nucleotide-binding</keyword>
<keyword evidence="6" id="KW-1185">Reference proteome</keyword>
<dbReference type="PANTHER" id="PTHR24220">
    <property type="entry name" value="IMPORT ATP-BINDING PROTEIN"/>
    <property type="match status" value="1"/>
</dbReference>
<dbReference type="SMART" id="SM00382">
    <property type="entry name" value="AAA"/>
    <property type="match status" value="1"/>
</dbReference>
<organism evidence="5 6">
    <name type="scientific">Ferrimonas gelatinilytica</name>
    <dbReference type="NCBI Taxonomy" id="1255257"/>
    <lineage>
        <taxon>Bacteria</taxon>
        <taxon>Pseudomonadati</taxon>
        <taxon>Pseudomonadota</taxon>
        <taxon>Gammaproteobacteria</taxon>
        <taxon>Alteromonadales</taxon>
        <taxon>Ferrimonadaceae</taxon>
        <taxon>Ferrimonas</taxon>
    </lineage>
</organism>
<dbReference type="Pfam" id="PF00005">
    <property type="entry name" value="ABC_tran"/>
    <property type="match status" value="1"/>
</dbReference>
<gene>
    <name evidence="5" type="ORF">GCM10025772_11100</name>
</gene>
<dbReference type="InterPro" id="IPR003593">
    <property type="entry name" value="AAA+_ATPase"/>
</dbReference>
<keyword evidence="3 5" id="KW-0067">ATP-binding</keyword>
<dbReference type="RefSeq" id="WP_345316053.1">
    <property type="nucleotide sequence ID" value="NZ_BAABLF010000006.1"/>
</dbReference>
<evidence type="ECO:0000259" key="4">
    <source>
        <dbReference type="PROSITE" id="PS50893"/>
    </source>
</evidence>
<comment type="caution">
    <text evidence="5">The sequence shown here is derived from an EMBL/GenBank/DDBJ whole genome shotgun (WGS) entry which is preliminary data.</text>
</comment>
<dbReference type="InterPro" id="IPR027417">
    <property type="entry name" value="P-loop_NTPase"/>
</dbReference>
<keyword evidence="1" id="KW-0813">Transport</keyword>
<protein>
    <submittedName>
        <fullName evidence="5">ABC transporter ATP-binding protein</fullName>
    </submittedName>
</protein>
<dbReference type="InterPro" id="IPR015854">
    <property type="entry name" value="ABC_transpr_LolD-like"/>
</dbReference>
<dbReference type="GO" id="GO:0005524">
    <property type="term" value="F:ATP binding"/>
    <property type="evidence" value="ECO:0007669"/>
    <property type="project" value="UniProtKB-KW"/>
</dbReference>
<name>A0ABP9S0S0_9GAMM</name>
<dbReference type="Proteomes" id="UP001501600">
    <property type="component" value="Unassembled WGS sequence"/>
</dbReference>
<dbReference type="Gene3D" id="3.40.50.300">
    <property type="entry name" value="P-loop containing nucleotide triphosphate hydrolases"/>
    <property type="match status" value="1"/>
</dbReference>